<evidence type="ECO:0000313" key="2">
    <source>
        <dbReference type="Proteomes" id="UP000613011"/>
    </source>
</evidence>
<name>A0A936ZKM7_9BURK</name>
<dbReference type="EMBL" id="JAEQNA010000006">
    <property type="protein sequence ID" value="MBL0421948.1"/>
    <property type="molecule type" value="Genomic_DNA"/>
</dbReference>
<organism evidence="1 2">
    <name type="scientific">Ramlibacter aurantiacus</name>
    <dbReference type="NCBI Taxonomy" id="2801330"/>
    <lineage>
        <taxon>Bacteria</taxon>
        <taxon>Pseudomonadati</taxon>
        <taxon>Pseudomonadota</taxon>
        <taxon>Betaproteobacteria</taxon>
        <taxon>Burkholderiales</taxon>
        <taxon>Comamonadaceae</taxon>
        <taxon>Ramlibacter</taxon>
    </lineage>
</organism>
<dbReference type="AlphaFoldDB" id="A0A936ZKM7"/>
<accession>A0A936ZKM7</accession>
<reference evidence="1" key="1">
    <citation type="submission" date="2021-01" db="EMBL/GenBank/DDBJ databases">
        <title>Ramlibacter sp. strain AW1 16S ribosomal RNA gene Genome sequencing and assembly.</title>
        <authorList>
            <person name="Kang M."/>
        </authorList>
    </citation>
    <scope>NUCLEOTIDE SEQUENCE</scope>
    <source>
        <strain evidence="1">AW1</strain>
    </source>
</reference>
<sequence length="327" mass="37043">MNKLSLSLAIGDYDHVRDLVSGRVRAEGIDLLPTNLPVEEIFYRFTKFREWDISEMSFGKYVSFVSQDAGRYVAIPVFPSRVFRQSSFYVRAGERPAGPEWLAGKRVGVPEWAQTASIYSRGWLAHTVGIALTDIDWVQAGVNDAGRAEKVALKLPAGIRLTPVPDRCLDEMLLAGDIDAIMSARPPRGLAEGRIERLFASPREVERRYFESTGIFPIMHVVAMRKEVLDRHPWVAMNLVKAFTEAKERSIERALDITCSHFPLPWIPDAIEDSRALFGADPWPYGIEPNRRTLQAFVDFAHEQGVCHRRVSVDELFPEQVRSTFKV</sequence>
<keyword evidence="2" id="KW-1185">Reference proteome</keyword>
<comment type="caution">
    <text evidence="1">The sequence shown here is derived from an EMBL/GenBank/DDBJ whole genome shotgun (WGS) entry which is preliminary data.</text>
</comment>
<dbReference type="RefSeq" id="WP_201685027.1">
    <property type="nucleotide sequence ID" value="NZ_JAEQNA010000006.1"/>
</dbReference>
<gene>
    <name evidence="1" type="ORF">JI739_16480</name>
</gene>
<proteinExistence type="predicted"/>
<protein>
    <submittedName>
        <fullName evidence="1">4,5-dihydroxyphthalate decarboxylase</fullName>
    </submittedName>
</protein>
<dbReference type="SUPFAM" id="SSF53850">
    <property type="entry name" value="Periplasmic binding protein-like II"/>
    <property type="match status" value="1"/>
</dbReference>
<evidence type="ECO:0000313" key="1">
    <source>
        <dbReference type="EMBL" id="MBL0421948.1"/>
    </source>
</evidence>
<dbReference type="Gene3D" id="3.40.190.10">
    <property type="entry name" value="Periplasmic binding protein-like II"/>
    <property type="match status" value="1"/>
</dbReference>
<dbReference type="Proteomes" id="UP000613011">
    <property type="component" value="Unassembled WGS sequence"/>
</dbReference>